<keyword evidence="2" id="KW-1185">Reference proteome</keyword>
<dbReference type="Proteomes" id="UP001439008">
    <property type="component" value="Unassembled WGS sequence"/>
</dbReference>
<sequence length="103" mass="11955">MHRISLSECVIFVNNSLQCHLLLISFLVFTEYHTRQPNTGSWESLFVSLFCIHNLTATGVNQLRLIHRSWSSDESQFQFRGLMKDLEFKAQKLGIFPKLQPKG</sequence>
<evidence type="ECO:0000313" key="2">
    <source>
        <dbReference type="Proteomes" id="UP001439008"/>
    </source>
</evidence>
<comment type="caution">
    <text evidence="1">The sequence shown here is derived from an EMBL/GenBank/DDBJ whole genome shotgun (WGS) entry which is preliminary data.</text>
</comment>
<dbReference type="EMBL" id="JBDODL010000826">
    <property type="protein sequence ID" value="MES1920726.1"/>
    <property type="molecule type" value="Genomic_DNA"/>
</dbReference>
<gene>
    <name evidence="1" type="ORF">MHBO_002366</name>
</gene>
<organism evidence="1 2">
    <name type="scientific">Bonamia ostreae</name>
    <dbReference type="NCBI Taxonomy" id="126728"/>
    <lineage>
        <taxon>Eukaryota</taxon>
        <taxon>Sar</taxon>
        <taxon>Rhizaria</taxon>
        <taxon>Endomyxa</taxon>
        <taxon>Ascetosporea</taxon>
        <taxon>Haplosporida</taxon>
        <taxon>Bonamia</taxon>
    </lineage>
</organism>
<reference evidence="1 2" key="1">
    <citation type="journal article" date="2024" name="BMC Biol.">
        <title>Comparative genomics of Ascetosporea gives new insight into the evolutionary basis for animal parasitism in Rhizaria.</title>
        <authorList>
            <person name="Hiltunen Thoren M."/>
            <person name="Onut-Brannstrom I."/>
            <person name="Alfjorden A."/>
            <person name="Peckova H."/>
            <person name="Swords F."/>
            <person name="Hooper C."/>
            <person name="Holzer A.S."/>
            <person name="Bass D."/>
            <person name="Burki F."/>
        </authorList>
    </citation>
    <scope>NUCLEOTIDE SEQUENCE [LARGE SCALE GENOMIC DNA]</scope>
    <source>
        <strain evidence="1">20-A016</strain>
    </source>
</reference>
<proteinExistence type="predicted"/>
<evidence type="ECO:0000313" key="1">
    <source>
        <dbReference type="EMBL" id="MES1920726.1"/>
    </source>
</evidence>
<name>A0ABV2AM23_9EUKA</name>
<accession>A0ABV2AM23</accession>
<protein>
    <submittedName>
        <fullName evidence="1">Uncharacterized protein</fullName>
    </submittedName>
</protein>